<reference evidence="5 6" key="1">
    <citation type="submission" date="2024-03" db="EMBL/GenBank/DDBJ databases">
        <title>Novel species of the genus Variovorax.</title>
        <authorList>
            <person name="Liu Q."/>
            <person name="Xin Y.-H."/>
        </authorList>
    </citation>
    <scope>NUCLEOTIDE SEQUENCE [LARGE SCALE GENOMIC DNA]</scope>
    <source>
        <strain evidence="5 6">KACC 18900</strain>
    </source>
</reference>
<sequence>MIFRSPWPDIDIPDRSVGDHVFRDLAAHASKTAFIDGPTGRTLTHGQVFGMARRVAGALLKRGLRKGDVFGIFCPNLPEYVVAFHGVAMAGGVVTTASPLCTAETLAEQLGDSRARYLLTIPPFIGVALEAAKAAGVEEVFVFGEAGGATPFSALVAEEADTFKVEIDPARDLIALPYSSGTTGRAKGVMLTHRNMVAMLAQLETLFGERRDDKSLAVLPFFHCYGLLAFVCMTVMRGSACVTMPRFDFEQFLQLIERHRVTSLMVVPPIVLALAKHPLVAKYDLSSVEFINSGAAPLGEALQNEASARMGVEVRQGYGMSECTLAVSGRRRDGDPAKPGAVGRLLPNMEARVLDTATGEELGPNQRGELVVRGPTVMRGYFGNVQATDATIDADGWLHTGDVVVIDDDGELFIVDRLKELIKVNAHQVAPAHLESVLLTHPAVADAAVIGIPDEETGEAPKAFVVKRGDVSDEALMAHVAGHVEPYAKVRAVEFVDAIPKSPSGKILRRELRERNVA</sequence>
<evidence type="ECO:0000256" key="1">
    <source>
        <dbReference type="ARBA" id="ARBA00006432"/>
    </source>
</evidence>
<comment type="similarity">
    <text evidence="1">Belongs to the ATP-dependent AMP-binding enzyme family.</text>
</comment>
<dbReference type="InterPro" id="IPR025110">
    <property type="entry name" value="AMP-bd_C"/>
</dbReference>
<dbReference type="RefSeq" id="WP_340344806.1">
    <property type="nucleotide sequence ID" value="NZ_JBBKZT010000011.1"/>
</dbReference>
<dbReference type="InterPro" id="IPR045851">
    <property type="entry name" value="AMP-bd_C_sf"/>
</dbReference>
<gene>
    <name evidence="5" type="ORF">WKW82_23770</name>
</gene>
<accession>A0ABU8WQ64</accession>
<organism evidence="5 6">
    <name type="scientific">Variovorax rhizosphaerae</name>
    <dbReference type="NCBI Taxonomy" id="1836200"/>
    <lineage>
        <taxon>Bacteria</taxon>
        <taxon>Pseudomonadati</taxon>
        <taxon>Pseudomonadota</taxon>
        <taxon>Betaproteobacteria</taxon>
        <taxon>Burkholderiales</taxon>
        <taxon>Comamonadaceae</taxon>
        <taxon>Variovorax</taxon>
    </lineage>
</organism>
<keyword evidence="2" id="KW-0436">Ligase</keyword>
<protein>
    <submittedName>
        <fullName evidence="5">AMP-binding protein</fullName>
    </submittedName>
</protein>
<keyword evidence="6" id="KW-1185">Reference proteome</keyword>
<dbReference type="InterPro" id="IPR042099">
    <property type="entry name" value="ANL_N_sf"/>
</dbReference>
<evidence type="ECO:0000313" key="6">
    <source>
        <dbReference type="Proteomes" id="UP001385892"/>
    </source>
</evidence>
<dbReference type="InterPro" id="IPR000873">
    <property type="entry name" value="AMP-dep_synth/lig_dom"/>
</dbReference>
<comment type="caution">
    <text evidence="5">The sequence shown here is derived from an EMBL/GenBank/DDBJ whole genome shotgun (WGS) entry which is preliminary data.</text>
</comment>
<proteinExistence type="inferred from homology"/>
<dbReference type="Pfam" id="PF00501">
    <property type="entry name" value="AMP-binding"/>
    <property type="match status" value="1"/>
</dbReference>
<dbReference type="Pfam" id="PF13193">
    <property type="entry name" value="AMP-binding_C"/>
    <property type="match status" value="1"/>
</dbReference>
<evidence type="ECO:0000259" key="3">
    <source>
        <dbReference type="Pfam" id="PF00501"/>
    </source>
</evidence>
<dbReference type="PROSITE" id="PS00455">
    <property type="entry name" value="AMP_BINDING"/>
    <property type="match status" value="1"/>
</dbReference>
<evidence type="ECO:0000259" key="4">
    <source>
        <dbReference type="Pfam" id="PF13193"/>
    </source>
</evidence>
<dbReference type="PANTHER" id="PTHR24096:SF149">
    <property type="entry name" value="AMP-BINDING DOMAIN-CONTAINING PROTEIN-RELATED"/>
    <property type="match status" value="1"/>
</dbReference>
<feature type="domain" description="AMP-binding enzyme C-terminal" evidence="4">
    <location>
        <begin position="434"/>
        <end position="506"/>
    </location>
</feature>
<name>A0ABU8WQ64_9BURK</name>
<evidence type="ECO:0000313" key="5">
    <source>
        <dbReference type="EMBL" id="MEJ8849685.1"/>
    </source>
</evidence>
<dbReference type="Gene3D" id="3.30.300.30">
    <property type="match status" value="1"/>
</dbReference>
<dbReference type="PANTHER" id="PTHR24096">
    <property type="entry name" value="LONG-CHAIN-FATTY-ACID--COA LIGASE"/>
    <property type="match status" value="1"/>
</dbReference>
<dbReference type="Proteomes" id="UP001385892">
    <property type="component" value="Unassembled WGS sequence"/>
</dbReference>
<dbReference type="InterPro" id="IPR020845">
    <property type="entry name" value="AMP-binding_CS"/>
</dbReference>
<evidence type="ECO:0000256" key="2">
    <source>
        <dbReference type="ARBA" id="ARBA00022598"/>
    </source>
</evidence>
<dbReference type="EMBL" id="JBBKZT010000011">
    <property type="protein sequence ID" value="MEJ8849685.1"/>
    <property type="molecule type" value="Genomic_DNA"/>
</dbReference>
<dbReference type="Gene3D" id="3.40.50.12780">
    <property type="entry name" value="N-terminal domain of ligase-like"/>
    <property type="match status" value="1"/>
</dbReference>
<dbReference type="SUPFAM" id="SSF56801">
    <property type="entry name" value="Acetyl-CoA synthetase-like"/>
    <property type="match status" value="1"/>
</dbReference>
<feature type="domain" description="AMP-dependent synthetase/ligase" evidence="3">
    <location>
        <begin position="24"/>
        <end position="382"/>
    </location>
</feature>